<accession>A0A1E4RIK0</accession>
<sequence>MSLFVIKFITNRLIKDNQWNKFAVEDPYYEYFPIARDSKGNTTKTKRVKRRVPDGISPNDYKILNKVRKKAYRYDMSLNLLGIKVGWTNIVGLIPAFGSIIAIYWSLSIFSLARKIDDGLPLDLQLLFLINILIDFALSLIPIVGDIIEIGYKANLRNFLLLNKHLIKVGEKNLGLIDESEVRPNFINDKVSPFVDDKVKPGAIKAGESVQNFVNKHLHSGSSTPSSNSASSFASRSPTLQTSSTTVTTSSQPYHENVHLPKKLKASYDDDATVVDNKSIRSLGSFARKDSFSQMDSDKSSLHHH</sequence>
<evidence type="ECO:0000256" key="1">
    <source>
        <dbReference type="SAM" id="MobiDB-lite"/>
    </source>
</evidence>
<protein>
    <submittedName>
        <fullName evidence="3">Uncharacterized protein</fullName>
    </submittedName>
</protein>
<dbReference type="InterPro" id="IPR025187">
    <property type="entry name" value="DUF4112"/>
</dbReference>
<evidence type="ECO:0000313" key="3">
    <source>
        <dbReference type="EMBL" id="ODV67097.1"/>
    </source>
</evidence>
<organism evidence="3 4">
    <name type="scientific">Hyphopichia burtonii NRRL Y-1933</name>
    <dbReference type="NCBI Taxonomy" id="984485"/>
    <lineage>
        <taxon>Eukaryota</taxon>
        <taxon>Fungi</taxon>
        <taxon>Dikarya</taxon>
        <taxon>Ascomycota</taxon>
        <taxon>Saccharomycotina</taxon>
        <taxon>Pichiomycetes</taxon>
        <taxon>Debaryomycetaceae</taxon>
        <taxon>Hyphopichia</taxon>
    </lineage>
</organism>
<keyword evidence="2" id="KW-1133">Transmembrane helix</keyword>
<feature type="region of interest" description="Disordered" evidence="1">
    <location>
        <begin position="216"/>
        <end position="258"/>
    </location>
</feature>
<keyword evidence="2" id="KW-0812">Transmembrane</keyword>
<feature type="region of interest" description="Disordered" evidence="1">
    <location>
        <begin position="286"/>
        <end position="305"/>
    </location>
</feature>
<dbReference type="PANTHER" id="PTHR35519:SF2">
    <property type="entry name" value="PH DOMAIN PROTEIN"/>
    <property type="match status" value="1"/>
</dbReference>
<dbReference type="PANTHER" id="PTHR35519">
    <property type="entry name" value="MEMBRANE PROTEINS"/>
    <property type="match status" value="1"/>
</dbReference>
<reference evidence="4" key="1">
    <citation type="submission" date="2016-05" db="EMBL/GenBank/DDBJ databases">
        <title>Comparative genomics of biotechnologically important yeasts.</title>
        <authorList>
            <consortium name="DOE Joint Genome Institute"/>
            <person name="Riley R."/>
            <person name="Haridas S."/>
            <person name="Wolfe K.H."/>
            <person name="Lopes M.R."/>
            <person name="Hittinger C.T."/>
            <person name="Goker M."/>
            <person name="Salamov A."/>
            <person name="Wisecaver J."/>
            <person name="Long T.M."/>
            <person name="Aerts A.L."/>
            <person name="Barry K."/>
            <person name="Choi C."/>
            <person name="Clum A."/>
            <person name="Coughlan A.Y."/>
            <person name="Deshpande S."/>
            <person name="Douglass A.P."/>
            <person name="Hanson S.J."/>
            <person name="Klenk H.-P."/>
            <person name="Labutti K."/>
            <person name="Lapidus A."/>
            <person name="Lindquist E."/>
            <person name="Lipzen A."/>
            <person name="Meier-Kolthoff J.P."/>
            <person name="Ohm R.A."/>
            <person name="Otillar R.P."/>
            <person name="Pangilinan J."/>
            <person name="Peng Y."/>
            <person name="Rokas A."/>
            <person name="Rosa C.A."/>
            <person name="Scheuner C."/>
            <person name="Sibirny A.A."/>
            <person name="Slot J.C."/>
            <person name="Stielow J.B."/>
            <person name="Sun H."/>
            <person name="Kurtzman C.P."/>
            <person name="Blackwell M."/>
            <person name="Grigoriev I.V."/>
            <person name="Jeffries T.W."/>
        </authorList>
    </citation>
    <scope>NUCLEOTIDE SEQUENCE [LARGE SCALE GENOMIC DNA]</scope>
    <source>
        <strain evidence="4">NRRL Y-1933</strain>
    </source>
</reference>
<feature type="compositionally biased region" description="Basic and acidic residues" evidence="1">
    <location>
        <begin position="287"/>
        <end position="305"/>
    </location>
</feature>
<keyword evidence="2" id="KW-0472">Membrane</keyword>
<feature type="transmembrane region" description="Helical" evidence="2">
    <location>
        <begin position="78"/>
        <end position="106"/>
    </location>
</feature>
<proteinExistence type="predicted"/>
<feature type="compositionally biased region" description="Low complexity" evidence="1">
    <location>
        <begin position="220"/>
        <end position="251"/>
    </location>
</feature>
<dbReference type="Proteomes" id="UP000095085">
    <property type="component" value="Unassembled WGS sequence"/>
</dbReference>
<dbReference type="Pfam" id="PF13430">
    <property type="entry name" value="DUF4112"/>
    <property type="match status" value="1"/>
</dbReference>
<dbReference type="GeneID" id="30998562"/>
<dbReference type="AlphaFoldDB" id="A0A1E4RIK0"/>
<dbReference type="RefSeq" id="XP_020076164.1">
    <property type="nucleotide sequence ID" value="XM_020224013.1"/>
</dbReference>
<keyword evidence="4" id="KW-1185">Reference proteome</keyword>
<feature type="non-terminal residue" evidence="3">
    <location>
        <position position="305"/>
    </location>
</feature>
<name>A0A1E4RIK0_9ASCO</name>
<dbReference type="OrthoDB" id="2103474at2759"/>
<evidence type="ECO:0000256" key="2">
    <source>
        <dbReference type="SAM" id="Phobius"/>
    </source>
</evidence>
<feature type="transmembrane region" description="Helical" evidence="2">
    <location>
        <begin position="126"/>
        <end position="148"/>
    </location>
</feature>
<dbReference type="EMBL" id="KV454541">
    <property type="protein sequence ID" value="ODV67097.1"/>
    <property type="molecule type" value="Genomic_DNA"/>
</dbReference>
<gene>
    <name evidence="3" type="ORF">HYPBUDRAFT_98392</name>
</gene>
<dbReference type="STRING" id="984485.A0A1E4RIK0"/>
<evidence type="ECO:0000313" key="4">
    <source>
        <dbReference type="Proteomes" id="UP000095085"/>
    </source>
</evidence>